<feature type="domain" description="Putative DNA-binding" evidence="1">
    <location>
        <begin position="12"/>
        <end position="109"/>
    </location>
</feature>
<dbReference type="InterPro" id="IPR044922">
    <property type="entry name" value="DUF2063_N_sf"/>
</dbReference>
<comment type="caution">
    <text evidence="2">The sequence shown here is derived from an EMBL/GenBank/DDBJ whole genome shotgun (WGS) entry which is preliminary data.</text>
</comment>
<reference evidence="3" key="1">
    <citation type="journal article" date="2019" name="Int. J. Syst. Evol. Microbiol.">
        <title>The Global Catalogue of Microorganisms (GCM) 10K type strain sequencing project: providing services to taxonomists for standard genome sequencing and annotation.</title>
        <authorList>
            <consortium name="The Broad Institute Genomics Platform"/>
            <consortium name="The Broad Institute Genome Sequencing Center for Infectious Disease"/>
            <person name="Wu L."/>
            <person name="Ma J."/>
        </authorList>
    </citation>
    <scope>NUCLEOTIDE SEQUENCE [LARGE SCALE GENOMIC DNA]</scope>
    <source>
        <strain evidence="3">NBRC 109341</strain>
    </source>
</reference>
<gene>
    <name evidence="2" type="ORF">GCM10007935_31790</name>
</gene>
<dbReference type="Proteomes" id="UP001156903">
    <property type="component" value="Unassembled WGS sequence"/>
</dbReference>
<evidence type="ECO:0000259" key="1">
    <source>
        <dbReference type="Pfam" id="PF09836"/>
    </source>
</evidence>
<dbReference type="Gene3D" id="1.10.150.690">
    <property type="entry name" value="DUF2063"/>
    <property type="match status" value="1"/>
</dbReference>
<accession>A0ABQ6C7V5</accession>
<dbReference type="EMBL" id="BSPB01000032">
    <property type="protein sequence ID" value="GLS15742.1"/>
    <property type="molecule type" value="Genomic_DNA"/>
</dbReference>
<keyword evidence="3" id="KW-1185">Reference proteome</keyword>
<dbReference type="Pfam" id="PF09836">
    <property type="entry name" value="DUF2063"/>
    <property type="match status" value="1"/>
</dbReference>
<name>A0ABQ6C7V5_9BURK</name>
<organism evidence="2 3">
    <name type="scientific">Hydrogenophaga electricum</name>
    <dbReference type="NCBI Taxonomy" id="1230953"/>
    <lineage>
        <taxon>Bacteria</taxon>
        <taxon>Pseudomonadati</taxon>
        <taxon>Pseudomonadota</taxon>
        <taxon>Betaproteobacteria</taxon>
        <taxon>Burkholderiales</taxon>
        <taxon>Comamonadaceae</taxon>
        <taxon>Hydrogenophaga</taxon>
    </lineage>
</organism>
<proteinExistence type="predicted"/>
<evidence type="ECO:0000313" key="3">
    <source>
        <dbReference type="Proteomes" id="UP001156903"/>
    </source>
</evidence>
<sequence>MNTARPTLAARQQQLVRALMAHPGSDEAVVSAAALLALGVAHPQSERGLQAYRANGHALAERTLQAAYPVVGQLVGEATLHAMARALWHAHPPTRGDLAHWGQALPAWIAQNPALAALPYLADVARAEWALHEAASAPDQPTDLASITRLVTEDPSLLALRLAPGTQLLGSRYPVASILGAHLDGMPTLAEAGERLRAGAGETVLVWRQGFQPRQAATSPGTVAMLGSTLAGGSVLDALDAASAPAPGPVFDLGTWLQSAIAAGWVIGVHPLPHLQPAVSP</sequence>
<protein>
    <submittedName>
        <fullName evidence="2">DUF2063 domain-containing protein</fullName>
    </submittedName>
</protein>
<dbReference type="RefSeq" id="WP_234266643.1">
    <property type="nucleotide sequence ID" value="NZ_BSPB01000032.1"/>
</dbReference>
<evidence type="ECO:0000313" key="2">
    <source>
        <dbReference type="EMBL" id="GLS15742.1"/>
    </source>
</evidence>
<dbReference type="InterPro" id="IPR018640">
    <property type="entry name" value="DUF2063"/>
</dbReference>